<dbReference type="AlphaFoldDB" id="A0A8H3DXI5"/>
<evidence type="ECO:0000313" key="3">
    <source>
        <dbReference type="Proteomes" id="UP000663827"/>
    </source>
</evidence>
<evidence type="ECO:0000313" key="2">
    <source>
        <dbReference type="EMBL" id="CAE7099145.1"/>
    </source>
</evidence>
<comment type="caution">
    <text evidence="2">The sequence shown here is derived from an EMBL/GenBank/DDBJ whole genome shotgun (WGS) entry which is preliminary data.</text>
</comment>
<name>A0A8H3DXI5_9AGAM</name>
<reference evidence="2" key="1">
    <citation type="submission" date="2021-01" db="EMBL/GenBank/DDBJ databases">
        <authorList>
            <person name="Kaushik A."/>
        </authorList>
    </citation>
    <scope>NUCLEOTIDE SEQUENCE</scope>
    <source>
        <strain evidence="2">AG5</strain>
    </source>
</reference>
<organism evidence="2 3">
    <name type="scientific">Rhizoctonia solani</name>
    <dbReference type="NCBI Taxonomy" id="456999"/>
    <lineage>
        <taxon>Eukaryota</taxon>
        <taxon>Fungi</taxon>
        <taxon>Dikarya</taxon>
        <taxon>Basidiomycota</taxon>
        <taxon>Agaricomycotina</taxon>
        <taxon>Agaricomycetes</taxon>
        <taxon>Cantharellales</taxon>
        <taxon>Ceratobasidiaceae</taxon>
        <taxon>Rhizoctonia</taxon>
    </lineage>
</organism>
<dbReference type="EMBL" id="CAJNJQ010000772">
    <property type="protein sequence ID" value="CAE7099145.1"/>
    <property type="molecule type" value="Genomic_DNA"/>
</dbReference>
<feature type="compositionally biased region" description="Acidic residues" evidence="1">
    <location>
        <begin position="315"/>
        <end position="333"/>
    </location>
</feature>
<gene>
    <name evidence="2" type="ORF">RDB_LOCUS39189</name>
</gene>
<protein>
    <submittedName>
        <fullName evidence="2">Uncharacterized protein</fullName>
    </submittedName>
</protein>
<dbReference type="Proteomes" id="UP000663827">
    <property type="component" value="Unassembled WGS sequence"/>
</dbReference>
<proteinExistence type="predicted"/>
<evidence type="ECO:0000256" key="1">
    <source>
        <dbReference type="SAM" id="MobiDB-lite"/>
    </source>
</evidence>
<accession>A0A8H3DXI5</accession>
<feature type="region of interest" description="Disordered" evidence="1">
    <location>
        <begin position="314"/>
        <end position="369"/>
    </location>
</feature>
<sequence>MPTIQFVHDLDAWSPSPSISARLRVKHMMEINGASQQPIELRSPSPSLLRAMKLGADLRIELTCILEGAAIPPIRVNAFPFISAILKNLEDATCGAASMYRVDEHDKSDEILQHFIVLRHESGTPVTPHLCLRSLELTLSLPGRIHEFAQWLHVFNLYSVLESPPLPLQLCFDDLRSQFVAHLTFCYPSLFGEHAKNIRKNTEYLNSILTSLSRIFDRSANDGMKRQAQLHQSRLLSNVRSRLQNQAELLDSTGASIEEAIARTDERTDGLAHSINQDICCVWLQLQPSEKQGNPSVPAQDTDELEIHEDLPEPALEDEDPHGDPIIDMDSDGDLSVPCDYRSPCSTQSILDTDTSPGSPCWMTPFDSI</sequence>
<feature type="compositionally biased region" description="Polar residues" evidence="1">
    <location>
        <begin position="344"/>
        <end position="358"/>
    </location>
</feature>